<keyword evidence="5" id="KW-0547">Nucleotide-binding</keyword>
<evidence type="ECO:0000256" key="1">
    <source>
        <dbReference type="ARBA" id="ARBA00000085"/>
    </source>
</evidence>
<accession>A0A917SF74</accession>
<evidence type="ECO:0000256" key="6">
    <source>
        <dbReference type="ARBA" id="ARBA00022777"/>
    </source>
</evidence>
<dbReference type="InterPro" id="IPR050482">
    <property type="entry name" value="Sensor_HK_TwoCompSys"/>
</dbReference>
<evidence type="ECO:0000256" key="2">
    <source>
        <dbReference type="ARBA" id="ARBA00012438"/>
    </source>
</evidence>
<sequence length="417" mass="44430">MDRVPNLRVAIARQLRSNQTSGVLLRLLMAIAAFWYSVVLGAFSHATAETVVVIIAFVGLLGLLYSGFYDNVSESTPLWPFPVAAVVCVLGGVIAAPTNFTGWFLFGTGCVILVGRPRAPYLLAAVGWGAGAITLVALQVRAEPTTSVLLWNTAGVLGILLLGITRRQSAIRRQQQAELVERSRQLEQRSLELIKQTEQTRTETARAAALEERNRIARDLHDLLAHALGGLVVQLDAAEAVLDAGGGRDQVGERLRTSRQLAVEGLRDARAAVRELRSDERPDTASVTDAVAAVLNGPVGMRLGLRLDIVGPPRLIPSQTAEAFAAVAREAITNMNKHAPGGRASASLIFSGPQVKLELINALNPDRGHGELADSGDGFGLESMQRRMKDVGGGLRAGAEGGRWVVTADWPGEGVAE</sequence>
<keyword evidence="7" id="KW-0067">ATP-binding</keyword>
<organism evidence="11 12">
    <name type="scientific">Microlunatus endophyticus</name>
    <dbReference type="NCBI Taxonomy" id="1716077"/>
    <lineage>
        <taxon>Bacteria</taxon>
        <taxon>Bacillati</taxon>
        <taxon>Actinomycetota</taxon>
        <taxon>Actinomycetes</taxon>
        <taxon>Propionibacteriales</taxon>
        <taxon>Propionibacteriaceae</taxon>
        <taxon>Microlunatus</taxon>
    </lineage>
</organism>
<evidence type="ECO:0000256" key="3">
    <source>
        <dbReference type="ARBA" id="ARBA00022553"/>
    </source>
</evidence>
<feature type="transmembrane region" description="Helical" evidence="9">
    <location>
        <begin position="23"/>
        <end position="43"/>
    </location>
</feature>
<evidence type="ECO:0000256" key="7">
    <source>
        <dbReference type="ARBA" id="ARBA00022840"/>
    </source>
</evidence>
<keyword evidence="9" id="KW-0812">Transmembrane</keyword>
<dbReference type="PANTHER" id="PTHR24421">
    <property type="entry name" value="NITRATE/NITRITE SENSOR PROTEIN NARX-RELATED"/>
    <property type="match status" value="1"/>
</dbReference>
<dbReference type="InterPro" id="IPR011712">
    <property type="entry name" value="Sig_transdc_His_kin_sub3_dim/P"/>
</dbReference>
<feature type="transmembrane region" description="Helical" evidence="9">
    <location>
        <begin position="121"/>
        <end position="142"/>
    </location>
</feature>
<dbReference type="GO" id="GO:0046983">
    <property type="term" value="F:protein dimerization activity"/>
    <property type="evidence" value="ECO:0007669"/>
    <property type="project" value="InterPro"/>
</dbReference>
<dbReference type="EC" id="2.7.13.3" evidence="2"/>
<dbReference type="GO" id="GO:0000155">
    <property type="term" value="F:phosphorelay sensor kinase activity"/>
    <property type="evidence" value="ECO:0007669"/>
    <property type="project" value="InterPro"/>
</dbReference>
<dbReference type="InterPro" id="IPR036890">
    <property type="entry name" value="HATPase_C_sf"/>
</dbReference>
<dbReference type="PANTHER" id="PTHR24421:SF10">
    <property type="entry name" value="NITRATE_NITRITE SENSOR PROTEIN NARQ"/>
    <property type="match status" value="1"/>
</dbReference>
<evidence type="ECO:0000259" key="10">
    <source>
        <dbReference type="Pfam" id="PF07730"/>
    </source>
</evidence>
<dbReference type="Gene3D" id="1.20.5.1930">
    <property type="match status" value="1"/>
</dbReference>
<name>A0A917SF74_9ACTN</name>
<dbReference type="Gene3D" id="3.30.565.10">
    <property type="entry name" value="Histidine kinase-like ATPase, C-terminal domain"/>
    <property type="match status" value="1"/>
</dbReference>
<evidence type="ECO:0000256" key="5">
    <source>
        <dbReference type="ARBA" id="ARBA00022741"/>
    </source>
</evidence>
<protein>
    <recommendedName>
        <fullName evidence="2">histidine kinase</fullName>
        <ecNumber evidence="2">2.7.13.3</ecNumber>
    </recommendedName>
</protein>
<keyword evidence="12" id="KW-1185">Reference proteome</keyword>
<evidence type="ECO:0000256" key="8">
    <source>
        <dbReference type="ARBA" id="ARBA00023012"/>
    </source>
</evidence>
<keyword evidence="3" id="KW-0597">Phosphoprotein</keyword>
<proteinExistence type="predicted"/>
<keyword evidence="9" id="KW-0472">Membrane</keyword>
<reference evidence="11" key="1">
    <citation type="journal article" date="2014" name="Int. J. Syst. Evol. Microbiol.">
        <title>Complete genome sequence of Corynebacterium casei LMG S-19264T (=DSM 44701T), isolated from a smear-ripened cheese.</title>
        <authorList>
            <consortium name="US DOE Joint Genome Institute (JGI-PGF)"/>
            <person name="Walter F."/>
            <person name="Albersmeier A."/>
            <person name="Kalinowski J."/>
            <person name="Ruckert C."/>
        </authorList>
    </citation>
    <scope>NUCLEOTIDE SEQUENCE</scope>
    <source>
        <strain evidence="11">CGMCC 4.7306</strain>
    </source>
</reference>
<feature type="domain" description="Signal transduction histidine kinase subgroup 3 dimerisation and phosphoacceptor" evidence="10">
    <location>
        <begin position="212"/>
        <end position="279"/>
    </location>
</feature>
<dbReference type="Proteomes" id="UP000613840">
    <property type="component" value="Unassembled WGS sequence"/>
</dbReference>
<reference evidence="11" key="2">
    <citation type="submission" date="2020-09" db="EMBL/GenBank/DDBJ databases">
        <authorList>
            <person name="Sun Q."/>
            <person name="Zhou Y."/>
        </authorList>
    </citation>
    <scope>NUCLEOTIDE SEQUENCE</scope>
    <source>
        <strain evidence="11">CGMCC 4.7306</strain>
    </source>
</reference>
<evidence type="ECO:0000256" key="4">
    <source>
        <dbReference type="ARBA" id="ARBA00022679"/>
    </source>
</evidence>
<dbReference type="Pfam" id="PF07730">
    <property type="entry name" value="HisKA_3"/>
    <property type="match status" value="1"/>
</dbReference>
<keyword evidence="6" id="KW-0418">Kinase</keyword>
<keyword evidence="4" id="KW-0808">Transferase</keyword>
<comment type="caution">
    <text evidence="11">The sequence shown here is derived from an EMBL/GenBank/DDBJ whole genome shotgun (WGS) entry which is preliminary data.</text>
</comment>
<feature type="transmembrane region" description="Helical" evidence="9">
    <location>
        <begin position="148"/>
        <end position="165"/>
    </location>
</feature>
<feature type="transmembrane region" description="Helical" evidence="9">
    <location>
        <begin position="50"/>
        <end position="69"/>
    </location>
</feature>
<evidence type="ECO:0000256" key="9">
    <source>
        <dbReference type="SAM" id="Phobius"/>
    </source>
</evidence>
<dbReference type="GO" id="GO:0005524">
    <property type="term" value="F:ATP binding"/>
    <property type="evidence" value="ECO:0007669"/>
    <property type="project" value="UniProtKB-KW"/>
</dbReference>
<dbReference type="GO" id="GO:0016020">
    <property type="term" value="C:membrane"/>
    <property type="evidence" value="ECO:0007669"/>
    <property type="project" value="InterPro"/>
</dbReference>
<comment type="catalytic activity">
    <reaction evidence="1">
        <text>ATP + protein L-histidine = ADP + protein N-phospho-L-histidine.</text>
        <dbReference type="EC" id="2.7.13.3"/>
    </reaction>
</comment>
<keyword evidence="8" id="KW-0902">Two-component regulatory system</keyword>
<keyword evidence="9" id="KW-1133">Transmembrane helix</keyword>
<dbReference type="AlphaFoldDB" id="A0A917SF74"/>
<feature type="transmembrane region" description="Helical" evidence="9">
    <location>
        <begin position="81"/>
        <end position="114"/>
    </location>
</feature>
<dbReference type="EMBL" id="BMMZ01000011">
    <property type="protein sequence ID" value="GGL76314.1"/>
    <property type="molecule type" value="Genomic_DNA"/>
</dbReference>
<evidence type="ECO:0000313" key="12">
    <source>
        <dbReference type="Proteomes" id="UP000613840"/>
    </source>
</evidence>
<evidence type="ECO:0000313" key="11">
    <source>
        <dbReference type="EMBL" id="GGL76314.1"/>
    </source>
</evidence>
<gene>
    <name evidence="11" type="ORF">GCM10011575_38140</name>
</gene>